<comment type="cofactor">
    <cofactor evidence="1">
        <name>FAD</name>
        <dbReference type="ChEBI" id="CHEBI:57692"/>
    </cofactor>
</comment>
<keyword evidence="7" id="KW-0274">FAD</keyword>
<evidence type="ECO:0000256" key="2">
    <source>
        <dbReference type="ARBA" id="ARBA00004141"/>
    </source>
</evidence>
<sequence>MIGMNRIRWVLVCGLAIVAALWLAPHAQILFLREVFAMRHEWILLTGLVAFAAMAGAVMLSMRPVSVEPPMGGLDKMYRLHKWLGVTALVGAVLHWLWIKAPKWAAGWGWIVRPPKGERPQLAGMEAFFRQQRGLAETMGEWGFYALIVLVLIALVQRVPYGYFRKTHRFMAVIALVFCWHAVVLTEYSDWSRPVGWLTVVLVAGCVVGSIVGLTGRIGRRRQVSARITQLEPFRQNRVLKVVLKLDQPWPGHRTGQFAFVTFDPREGAHPFTISSAWKGDGSIYFLIKGVGDYTSRLAETLKTGGAATVEGPYGDFQFSGPQERQIWIGAGIGITPFIARMQALAVEPDGRQIDLFYVTQLPDPTFVERVRKHAKAAGVALHLHITGRDPRLTADVIREMLPDWRDASIWFCGPAGMGDELQAAMRKMGLDSTAFHREFFQMR</sequence>
<feature type="transmembrane region" description="Helical" evidence="13">
    <location>
        <begin position="142"/>
        <end position="163"/>
    </location>
</feature>
<dbReference type="InterPro" id="IPR050415">
    <property type="entry name" value="MRET"/>
</dbReference>
<evidence type="ECO:0000256" key="5">
    <source>
        <dbReference type="ARBA" id="ARBA00022714"/>
    </source>
</evidence>
<dbReference type="Pfam" id="PF08022">
    <property type="entry name" value="FAD_binding_8"/>
    <property type="match status" value="1"/>
</dbReference>
<keyword evidence="11" id="KW-0411">Iron-sulfur</keyword>
<dbReference type="SUPFAM" id="SSF52343">
    <property type="entry name" value="Ferredoxin reductase-like, C-terminal NADP-linked domain"/>
    <property type="match status" value="1"/>
</dbReference>
<dbReference type="InterPro" id="IPR013112">
    <property type="entry name" value="FAD-bd_8"/>
</dbReference>
<keyword evidence="8 13" id="KW-1133">Transmembrane helix</keyword>
<keyword evidence="9" id="KW-0560">Oxidoreductase</keyword>
<dbReference type="Gene3D" id="2.40.30.10">
    <property type="entry name" value="Translation factors"/>
    <property type="match status" value="1"/>
</dbReference>
<gene>
    <name evidence="15" type="ORF">CS347_05440</name>
</gene>
<dbReference type="PRINTS" id="PR00409">
    <property type="entry name" value="PHDIOXRDTASE"/>
</dbReference>
<feature type="transmembrane region" description="Helical" evidence="13">
    <location>
        <begin position="43"/>
        <end position="62"/>
    </location>
</feature>
<evidence type="ECO:0000256" key="13">
    <source>
        <dbReference type="SAM" id="Phobius"/>
    </source>
</evidence>
<dbReference type="InterPro" id="IPR013130">
    <property type="entry name" value="Fe3_Rdtase_TM_dom"/>
</dbReference>
<keyword evidence="10" id="KW-0408">Iron</keyword>
<evidence type="ECO:0000256" key="3">
    <source>
        <dbReference type="ARBA" id="ARBA00022630"/>
    </source>
</evidence>
<evidence type="ECO:0000256" key="8">
    <source>
        <dbReference type="ARBA" id="ARBA00022989"/>
    </source>
</evidence>
<comment type="subcellular location">
    <subcellularLocation>
        <location evidence="2">Membrane</location>
        <topology evidence="2">Multi-pass membrane protein</topology>
    </subcellularLocation>
</comment>
<feature type="domain" description="FAD-binding FR-type" evidence="14">
    <location>
        <begin position="221"/>
        <end position="320"/>
    </location>
</feature>
<evidence type="ECO:0000256" key="12">
    <source>
        <dbReference type="ARBA" id="ARBA00023136"/>
    </source>
</evidence>
<dbReference type="SUPFAM" id="SSF63380">
    <property type="entry name" value="Riboflavin synthase domain-like"/>
    <property type="match status" value="1"/>
</dbReference>
<evidence type="ECO:0000313" key="16">
    <source>
        <dbReference type="Proteomes" id="UP000282741"/>
    </source>
</evidence>
<dbReference type="EMBL" id="CP024172">
    <property type="protein sequence ID" value="AZW16257.1"/>
    <property type="molecule type" value="Genomic_DNA"/>
</dbReference>
<dbReference type="InterPro" id="IPR039261">
    <property type="entry name" value="FNR_nucleotide-bd"/>
</dbReference>
<dbReference type="Proteomes" id="UP000282741">
    <property type="component" value="Chromosome"/>
</dbReference>
<dbReference type="PROSITE" id="PS51384">
    <property type="entry name" value="FAD_FR"/>
    <property type="match status" value="1"/>
</dbReference>
<keyword evidence="4 13" id="KW-0812">Transmembrane</keyword>
<feature type="transmembrane region" description="Helical" evidence="13">
    <location>
        <begin position="170"/>
        <end position="189"/>
    </location>
</feature>
<evidence type="ECO:0000256" key="9">
    <source>
        <dbReference type="ARBA" id="ARBA00023002"/>
    </source>
</evidence>
<dbReference type="InterPro" id="IPR017927">
    <property type="entry name" value="FAD-bd_FR_type"/>
</dbReference>
<dbReference type="GO" id="GO:0051537">
    <property type="term" value="F:2 iron, 2 sulfur cluster binding"/>
    <property type="evidence" value="ECO:0007669"/>
    <property type="project" value="UniProtKB-KW"/>
</dbReference>
<evidence type="ECO:0000256" key="7">
    <source>
        <dbReference type="ARBA" id="ARBA00022827"/>
    </source>
</evidence>
<reference evidence="16" key="1">
    <citation type="submission" date="2017-10" db="EMBL/GenBank/DDBJ databases">
        <title>Whole genome sequencing of various Bordetella species.</title>
        <authorList>
            <person name="Weigand M.R."/>
            <person name="Loparev V."/>
            <person name="Peng Y."/>
            <person name="Bowden K.E."/>
            <person name="Tondella M.L."/>
            <person name="Williams M.M."/>
        </authorList>
    </citation>
    <scope>NUCLEOTIDE SEQUENCE [LARGE SCALE GENOMIC DNA]</scope>
    <source>
        <strain evidence="16">H720</strain>
    </source>
</reference>
<dbReference type="PANTHER" id="PTHR47354">
    <property type="entry name" value="NADH OXIDOREDUCTASE HCR"/>
    <property type="match status" value="1"/>
</dbReference>
<keyword evidence="5" id="KW-0001">2Fe-2S</keyword>
<evidence type="ECO:0000256" key="10">
    <source>
        <dbReference type="ARBA" id="ARBA00023004"/>
    </source>
</evidence>
<evidence type="ECO:0000256" key="11">
    <source>
        <dbReference type="ARBA" id="ARBA00023014"/>
    </source>
</evidence>
<dbReference type="PANTHER" id="PTHR47354:SF8">
    <property type="entry name" value="1,2-PHENYLACETYL-COA EPOXIDASE, SUBUNIT E"/>
    <property type="match status" value="1"/>
</dbReference>
<accession>A0AAN1VF86</accession>
<name>A0AAN1VF86_9BORD</name>
<feature type="transmembrane region" description="Helical" evidence="13">
    <location>
        <begin position="195"/>
        <end position="214"/>
    </location>
</feature>
<evidence type="ECO:0000256" key="4">
    <source>
        <dbReference type="ARBA" id="ARBA00022692"/>
    </source>
</evidence>
<dbReference type="GO" id="GO:0016020">
    <property type="term" value="C:membrane"/>
    <property type="evidence" value="ECO:0007669"/>
    <property type="project" value="UniProtKB-SubCell"/>
</dbReference>
<evidence type="ECO:0000256" key="1">
    <source>
        <dbReference type="ARBA" id="ARBA00001974"/>
    </source>
</evidence>
<feature type="transmembrane region" description="Helical" evidence="13">
    <location>
        <begin position="83"/>
        <end position="99"/>
    </location>
</feature>
<dbReference type="AlphaFoldDB" id="A0AAN1VF86"/>
<dbReference type="GO" id="GO:0016491">
    <property type="term" value="F:oxidoreductase activity"/>
    <property type="evidence" value="ECO:0007669"/>
    <property type="project" value="UniProtKB-KW"/>
</dbReference>
<dbReference type="GO" id="GO:0046872">
    <property type="term" value="F:metal ion binding"/>
    <property type="evidence" value="ECO:0007669"/>
    <property type="project" value="UniProtKB-KW"/>
</dbReference>
<dbReference type="InterPro" id="IPR017938">
    <property type="entry name" value="Riboflavin_synthase-like_b-brl"/>
</dbReference>
<evidence type="ECO:0000256" key="6">
    <source>
        <dbReference type="ARBA" id="ARBA00022723"/>
    </source>
</evidence>
<keyword evidence="3" id="KW-0285">Flavoprotein</keyword>
<organism evidence="15 16">
    <name type="scientific">Bordetella hinzii</name>
    <dbReference type="NCBI Taxonomy" id="103855"/>
    <lineage>
        <taxon>Bacteria</taxon>
        <taxon>Pseudomonadati</taxon>
        <taxon>Pseudomonadota</taxon>
        <taxon>Betaproteobacteria</taxon>
        <taxon>Burkholderiales</taxon>
        <taxon>Alcaligenaceae</taxon>
        <taxon>Bordetella</taxon>
    </lineage>
</organism>
<protein>
    <submittedName>
        <fullName evidence="15">Ferric reductase</fullName>
    </submittedName>
</protein>
<keyword evidence="12 13" id="KW-0472">Membrane</keyword>
<evidence type="ECO:0000313" key="15">
    <source>
        <dbReference type="EMBL" id="AZW16257.1"/>
    </source>
</evidence>
<dbReference type="Gene3D" id="3.40.50.80">
    <property type="entry name" value="Nucleotide-binding domain of ferredoxin-NADP reductase (FNR) module"/>
    <property type="match status" value="1"/>
</dbReference>
<dbReference type="Pfam" id="PF01794">
    <property type="entry name" value="Ferric_reduct"/>
    <property type="match status" value="1"/>
</dbReference>
<keyword evidence="6" id="KW-0479">Metal-binding</keyword>
<evidence type="ECO:0000259" key="14">
    <source>
        <dbReference type="PROSITE" id="PS51384"/>
    </source>
</evidence>
<dbReference type="GO" id="GO:0050660">
    <property type="term" value="F:flavin adenine dinucleotide binding"/>
    <property type="evidence" value="ECO:0007669"/>
    <property type="project" value="TreeGrafter"/>
</dbReference>
<proteinExistence type="predicted"/>
<dbReference type="CDD" id="cd06198">
    <property type="entry name" value="FNR_like_3"/>
    <property type="match status" value="1"/>
</dbReference>